<proteinExistence type="predicted"/>
<comment type="caution">
    <text evidence="1">The sequence shown here is derived from an EMBL/GenBank/DDBJ whole genome shotgun (WGS) entry which is preliminary data.</text>
</comment>
<evidence type="ECO:0000313" key="2">
    <source>
        <dbReference type="Proteomes" id="UP001148838"/>
    </source>
</evidence>
<organism evidence="1 2">
    <name type="scientific">Periplaneta americana</name>
    <name type="common">American cockroach</name>
    <name type="synonym">Blatta americana</name>
    <dbReference type="NCBI Taxonomy" id="6978"/>
    <lineage>
        <taxon>Eukaryota</taxon>
        <taxon>Metazoa</taxon>
        <taxon>Ecdysozoa</taxon>
        <taxon>Arthropoda</taxon>
        <taxon>Hexapoda</taxon>
        <taxon>Insecta</taxon>
        <taxon>Pterygota</taxon>
        <taxon>Neoptera</taxon>
        <taxon>Polyneoptera</taxon>
        <taxon>Dictyoptera</taxon>
        <taxon>Blattodea</taxon>
        <taxon>Blattoidea</taxon>
        <taxon>Blattidae</taxon>
        <taxon>Blattinae</taxon>
        <taxon>Periplaneta</taxon>
    </lineage>
</organism>
<dbReference type="EMBL" id="JAJSOF020000001">
    <property type="protein sequence ID" value="KAJ4450600.1"/>
    <property type="molecule type" value="Genomic_DNA"/>
</dbReference>
<evidence type="ECO:0000313" key="1">
    <source>
        <dbReference type="EMBL" id="KAJ4450600.1"/>
    </source>
</evidence>
<sequence length="316" mass="36098">MLAITAACTASCADGVSELAIPLVEERPVLCLLVLWIFLGSFRKLYEYARHFHSICVDVPCFSVCRCNHLLRIFDATGKREDGNDTIKELKWETLENKRRKTRITSLYRAHLGQKAWIDITARLEKPTYYGRNDHDFKIKCRKQKTDVGINLRKIRSGTGNQTRDLSALRAECSFQLSYAGTRSTVPLYRCDSVPRASSVETGCTTGRIYPYLDKINNLYIIGFTKLLSVVVPFFDRVQVSLFKAQLVIVLYNHLFLCLPTFETALSGRQNIYKITNHSSRCTAVSNMTRIGIQEQELIKITDHTYASSEIRFTNK</sequence>
<protein>
    <submittedName>
        <fullName evidence="1">Uncharacterized protein</fullName>
    </submittedName>
</protein>
<keyword evidence="2" id="KW-1185">Reference proteome</keyword>
<gene>
    <name evidence="1" type="ORF">ANN_02026</name>
</gene>
<dbReference type="Proteomes" id="UP001148838">
    <property type="component" value="Unassembled WGS sequence"/>
</dbReference>
<reference evidence="1 2" key="1">
    <citation type="journal article" date="2022" name="Allergy">
        <title>Genome assembly and annotation of Periplaneta americana reveal a comprehensive cockroach allergen profile.</title>
        <authorList>
            <person name="Wang L."/>
            <person name="Xiong Q."/>
            <person name="Saelim N."/>
            <person name="Wang L."/>
            <person name="Nong W."/>
            <person name="Wan A.T."/>
            <person name="Shi M."/>
            <person name="Liu X."/>
            <person name="Cao Q."/>
            <person name="Hui J.H.L."/>
            <person name="Sookrung N."/>
            <person name="Leung T.F."/>
            <person name="Tungtrongchitr A."/>
            <person name="Tsui S.K.W."/>
        </authorList>
    </citation>
    <scope>NUCLEOTIDE SEQUENCE [LARGE SCALE GENOMIC DNA]</scope>
    <source>
        <strain evidence="1">PWHHKU_190912</strain>
    </source>
</reference>
<name>A0ABQ8TZB9_PERAM</name>
<accession>A0ABQ8TZB9</accession>